<feature type="chain" id="PRO_5005326971" evidence="1">
    <location>
        <begin position="19"/>
        <end position="114"/>
    </location>
</feature>
<organism evidence="2 3">
    <name type="scientific">Angiostrongylus cantonensis</name>
    <name type="common">Rat lungworm</name>
    <dbReference type="NCBI Taxonomy" id="6313"/>
    <lineage>
        <taxon>Eukaryota</taxon>
        <taxon>Metazoa</taxon>
        <taxon>Ecdysozoa</taxon>
        <taxon>Nematoda</taxon>
        <taxon>Chromadorea</taxon>
        <taxon>Rhabditida</taxon>
        <taxon>Rhabditina</taxon>
        <taxon>Rhabditomorpha</taxon>
        <taxon>Strongyloidea</taxon>
        <taxon>Metastrongylidae</taxon>
        <taxon>Angiostrongylus</taxon>
    </lineage>
</organism>
<reference evidence="3" key="2">
    <citation type="submission" date="2017-02" db="UniProtKB">
        <authorList>
            <consortium name="WormBaseParasite"/>
        </authorList>
    </citation>
    <scope>IDENTIFICATION</scope>
</reference>
<keyword evidence="2" id="KW-1185">Reference proteome</keyword>
<feature type="signal peptide" evidence="1">
    <location>
        <begin position="1"/>
        <end position="18"/>
    </location>
</feature>
<reference evidence="2" key="1">
    <citation type="submission" date="2012-09" db="EMBL/GenBank/DDBJ databases">
        <authorList>
            <person name="Martin A.A."/>
        </authorList>
    </citation>
    <scope>NUCLEOTIDE SEQUENCE</scope>
</reference>
<keyword evidence="1" id="KW-0732">Signal</keyword>
<proteinExistence type="predicted"/>
<name>A0A0K0DJV4_ANGCA</name>
<protein>
    <submittedName>
        <fullName evidence="3">Activin_recp domain-containing protein</fullName>
    </submittedName>
</protein>
<dbReference type="WBParaSite" id="ACAC_0001172801-mRNA-1">
    <property type="protein sequence ID" value="ACAC_0001172801-mRNA-1"/>
    <property type="gene ID" value="ACAC_0001172801"/>
</dbReference>
<evidence type="ECO:0000256" key="1">
    <source>
        <dbReference type="SAM" id="SignalP"/>
    </source>
</evidence>
<dbReference type="SUPFAM" id="SSF57302">
    <property type="entry name" value="Snake toxin-like"/>
    <property type="match status" value="1"/>
</dbReference>
<accession>A0A0K0DJV4</accession>
<sequence>MASLTLVILLETICFRVALECYAGFKYVARRSIGTSTVTCSSPTDYCYNATADISQLNELSMARCSTTQCFLSRNKCIKQILNGREIKLCCCNSGDLCNSKYSVSFYSIRTAYC</sequence>
<evidence type="ECO:0000313" key="2">
    <source>
        <dbReference type="Proteomes" id="UP000035642"/>
    </source>
</evidence>
<dbReference type="PANTHER" id="PTHR21749:SF6">
    <property type="entry name" value="ACTIVIN_RECP DOMAIN-CONTAINING PROTEIN"/>
    <property type="match status" value="1"/>
</dbReference>
<dbReference type="AlphaFoldDB" id="A0A0K0DJV4"/>
<evidence type="ECO:0000313" key="3">
    <source>
        <dbReference type="WBParaSite" id="ACAC_0001172801-mRNA-1"/>
    </source>
</evidence>
<dbReference type="Proteomes" id="UP000035642">
    <property type="component" value="Unassembled WGS sequence"/>
</dbReference>
<dbReference type="InterPro" id="IPR045860">
    <property type="entry name" value="Snake_toxin-like_sf"/>
</dbReference>
<dbReference type="PANTHER" id="PTHR21749">
    <property type="entry name" value="PRION-LIKE- Q/N-RICH -DOMAIN-BEARING PROTEIN PROTEIN 24"/>
    <property type="match status" value="1"/>
</dbReference>